<comment type="subunit">
    <text evidence="2">Monomer.</text>
</comment>
<organism evidence="15 16">
    <name type="scientific">Streptohalobacillus salinus</name>
    <dbReference type="NCBI Taxonomy" id="621096"/>
    <lineage>
        <taxon>Bacteria</taxon>
        <taxon>Bacillati</taxon>
        <taxon>Bacillota</taxon>
        <taxon>Bacilli</taxon>
        <taxon>Bacillales</taxon>
        <taxon>Bacillaceae</taxon>
        <taxon>Streptohalobacillus</taxon>
    </lineage>
</organism>
<dbReference type="GO" id="GO:0008379">
    <property type="term" value="F:thioredoxin peroxidase activity"/>
    <property type="evidence" value="ECO:0007669"/>
    <property type="project" value="TreeGrafter"/>
</dbReference>
<dbReference type="GO" id="GO:0045454">
    <property type="term" value="P:cell redox homeostasis"/>
    <property type="evidence" value="ECO:0007669"/>
    <property type="project" value="TreeGrafter"/>
</dbReference>
<dbReference type="PANTHER" id="PTHR42801:SF4">
    <property type="entry name" value="AHPC_TSA FAMILY PROTEIN"/>
    <property type="match status" value="1"/>
</dbReference>
<dbReference type="EMBL" id="QJJR01000011">
    <property type="protein sequence ID" value="PXW88961.1"/>
    <property type="molecule type" value="Genomic_DNA"/>
</dbReference>
<dbReference type="GO" id="GO:0034599">
    <property type="term" value="P:cellular response to oxidative stress"/>
    <property type="evidence" value="ECO:0007669"/>
    <property type="project" value="TreeGrafter"/>
</dbReference>
<evidence type="ECO:0000256" key="3">
    <source>
        <dbReference type="ARBA" id="ARBA00013017"/>
    </source>
</evidence>
<dbReference type="EC" id="1.11.1.24" evidence="3"/>
<dbReference type="InterPro" id="IPR000866">
    <property type="entry name" value="AhpC/TSA"/>
</dbReference>
<reference evidence="15 16" key="1">
    <citation type="submission" date="2018-05" db="EMBL/GenBank/DDBJ databases">
        <title>Genomic Encyclopedia of Type Strains, Phase IV (KMG-IV): sequencing the most valuable type-strain genomes for metagenomic binning, comparative biology and taxonomic classification.</title>
        <authorList>
            <person name="Goeker M."/>
        </authorList>
    </citation>
    <scope>NUCLEOTIDE SEQUENCE [LARGE SCALE GENOMIC DNA]</scope>
    <source>
        <strain evidence="15 16">DSM 22440</strain>
    </source>
</reference>
<keyword evidence="4" id="KW-0575">Peroxidase</keyword>
<evidence type="ECO:0000256" key="12">
    <source>
        <dbReference type="ARBA" id="ARBA00049091"/>
    </source>
</evidence>
<protein>
    <recommendedName>
        <fullName evidence="3">thioredoxin-dependent peroxiredoxin</fullName>
        <ecNumber evidence="3">1.11.1.24</ecNumber>
    </recommendedName>
    <alternativeName>
        <fullName evidence="11">Bacterioferritin comigratory protein</fullName>
    </alternativeName>
    <alternativeName>
        <fullName evidence="9">Thioredoxin peroxidase</fullName>
    </alternativeName>
</protein>
<dbReference type="OrthoDB" id="9812811at2"/>
<evidence type="ECO:0000313" key="16">
    <source>
        <dbReference type="Proteomes" id="UP000247922"/>
    </source>
</evidence>
<evidence type="ECO:0000256" key="10">
    <source>
        <dbReference type="ARBA" id="ARBA00038489"/>
    </source>
</evidence>
<dbReference type="PANTHER" id="PTHR42801">
    <property type="entry name" value="THIOREDOXIN-DEPENDENT PEROXIDE REDUCTASE"/>
    <property type="match status" value="1"/>
</dbReference>
<dbReference type="Pfam" id="PF00578">
    <property type="entry name" value="AhpC-TSA"/>
    <property type="match status" value="1"/>
</dbReference>
<dbReference type="Gene3D" id="3.40.30.10">
    <property type="entry name" value="Glutaredoxin"/>
    <property type="match status" value="1"/>
</dbReference>
<evidence type="ECO:0000256" key="1">
    <source>
        <dbReference type="ARBA" id="ARBA00003330"/>
    </source>
</evidence>
<name>A0A2V3W7H3_9BACI</name>
<evidence type="ECO:0000256" key="9">
    <source>
        <dbReference type="ARBA" id="ARBA00032824"/>
    </source>
</evidence>
<dbReference type="AlphaFoldDB" id="A0A2V3W7H3"/>
<evidence type="ECO:0000259" key="14">
    <source>
        <dbReference type="PROSITE" id="PS51352"/>
    </source>
</evidence>
<dbReference type="InterPro" id="IPR050924">
    <property type="entry name" value="Peroxiredoxin_BCP/PrxQ"/>
</dbReference>
<dbReference type="InterPro" id="IPR024706">
    <property type="entry name" value="Peroxiredoxin_AhpC-typ"/>
</dbReference>
<evidence type="ECO:0000256" key="4">
    <source>
        <dbReference type="ARBA" id="ARBA00022559"/>
    </source>
</evidence>
<dbReference type="PIRSF" id="PIRSF000239">
    <property type="entry name" value="AHPC"/>
    <property type="match status" value="1"/>
</dbReference>
<evidence type="ECO:0000256" key="8">
    <source>
        <dbReference type="ARBA" id="ARBA00023284"/>
    </source>
</evidence>
<accession>A0A2V3W7H3</accession>
<dbReference type="InterPro" id="IPR013766">
    <property type="entry name" value="Thioredoxin_domain"/>
</dbReference>
<dbReference type="PROSITE" id="PS51352">
    <property type="entry name" value="THIOREDOXIN_2"/>
    <property type="match status" value="1"/>
</dbReference>
<keyword evidence="6" id="KW-0560">Oxidoreductase</keyword>
<evidence type="ECO:0000256" key="7">
    <source>
        <dbReference type="ARBA" id="ARBA00023157"/>
    </source>
</evidence>
<evidence type="ECO:0000313" key="15">
    <source>
        <dbReference type="EMBL" id="PXW88961.1"/>
    </source>
</evidence>
<sequence>MAIKKGDFVPELELITSEGEKIFLPDFKGQSVVLYFYPKDKTSGCTAEACSFRDHKETFDALDTEIIGVSPDSKESHEEFKKDYNLPFTLVVDESHRLAEAFGVWKEKEKDGKVYHGNERATFIIDKEGYIAKVYRDVDVDGHVEDALQYIKEHMS</sequence>
<dbReference type="CDD" id="cd03017">
    <property type="entry name" value="PRX_BCP"/>
    <property type="match status" value="1"/>
</dbReference>
<dbReference type="Proteomes" id="UP000247922">
    <property type="component" value="Unassembled WGS sequence"/>
</dbReference>
<dbReference type="InterPro" id="IPR036249">
    <property type="entry name" value="Thioredoxin-like_sf"/>
</dbReference>
<comment type="caution">
    <text evidence="15">The sequence shown here is derived from an EMBL/GenBank/DDBJ whole genome shotgun (WGS) entry which is preliminary data.</text>
</comment>
<feature type="active site" description="Cysteine sulfenic acid (-SOH) intermediate; for peroxidase activity" evidence="13">
    <location>
        <position position="45"/>
    </location>
</feature>
<comment type="function">
    <text evidence="1">Thiol-specific peroxidase that catalyzes the reduction of hydrogen peroxide and organic hydroperoxides to water and alcohols, respectively. Plays a role in cell protection against oxidative stress by detoxifying peroxides and as sensor of hydrogen peroxide-mediated signaling events.</text>
</comment>
<dbReference type="GO" id="GO:0005737">
    <property type="term" value="C:cytoplasm"/>
    <property type="evidence" value="ECO:0007669"/>
    <property type="project" value="TreeGrafter"/>
</dbReference>
<keyword evidence="7" id="KW-1015">Disulfide bond</keyword>
<dbReference type="FunFam" id="3.40.30.10:FF:000007">
    <property type="entry name" value="Thioredoxin-dependent thiol peroxidase"/>
    <property type="match status" value="1"/>
</dbReference>
<keyword evidence="5" id="KW-0049">Antioxidant</keyword>
<evidence type="ECO:0000256" key="13">
    <source>
        <dbReference type="PIRSR" id="PIRSR000239-1"/>
    </source>
</evidence>
<comment type="similarity">
    <text evidence="10">Belongs to the peroxiredoxin family. BCP/PrxQ subfamily.</text>
</comment>
<keyword evidence="16" id="KW-1185">Reference proteome</keyword>
<evidence type="ECO:0000256" key="5">
    <source>
        <dbReference type="ARBA" id="ARBA00022862"/>
    </source>
</evidence>
<evidence type="ECO:0000256" key="11">
    <source>
        <dbReference type="ARBA" id="ARBA00041373"/>
    </source>
</evidence>
<dbReference type="SUPFAM" id="SSF52833">
    <property type="entry name" value="Thioredoxin-like"/>
    <property type="match status" value="1"/>
</dbReference>
<gene>
    <name evidence="15" type="ORF">DES38_1115</name>
</gene>
<feature type="domain" description="Thioredoxin" evidence="14">
    <location>
        <begin position="3"/>
        <end position="156"/>
    </location>
</feature>
<evidence type="ECO:0000256" key="2">
    <source>
        <dbReference type="ARBA" id="ARBA00011245"/>
    </source>
</evidence>
<comment type="catalytic activity">
    <reaction evidence="12">
        <text>a hydroperoxide + [thioredoxin]-dithiol = an alcohol + [thioredoxin]-disulfide + H2O</text>
        <dbReference type="Rhea" id="RHEA:62620"/>
        <dbReference type="Rhea" id="RHEA-COMP:10698"/>
        <dbReference type="Rhea" id="RHEA-COMP:10700"/>
        <dbReference type="ChEBI" id="CHEBI:15377"/>
        <dbReference type="ChEBI" id="CHEBI:29950"/>
        <dbReference type="ChEBI" id="CHEBI:30879"/>
        <dbReference type="ChEBI" id="CHEBI:35924"/>
        <dbReference type="ChEBI" id="CHEBI:50058"/>
        <dbReference type="EC" id="1.11.1.24"/>
    </reaction>
</comment>
<dbReference type="RefSeq" id="WP_110251788.1">
    <property type="nucleotide sequence ID" value="NZ_QJJR01000011.1"/>
</dbReference>
<proteinExistence type="inferred from homology"/>
<evidence type="ECO:0000256" key="6">
    <source>
        <dbReference type="ARBA" id="ARBA00023002"/>
    </source>
</evidence>
<dbReference type="NCBIfam" id="NF006960">
    <property type="entry name" value="PRK09437.1"/>
    <property type="match status" value="1"/>
</dbReference>
<keyword evidence="8" id="KW-0676">Redox-active center</keyword>